<evidence type="ECO:0000313" key="3">
    <source>
        <dbReference type="Proteomes" id="UP001178507"/>
    </source>
</evidence>
<gene>
    <name evidence="2" type="ORF">EVOR1521_LOCUS18902</name>
</gene>
<accession>A0AA36IWP8</accession>
<protein>
    <recommendedName>
        <fullName evidence="4">PLA2c domain-containing protein</fullName>
    </recommendedName>
</protein>
<comment type="caution">
    <text evidence="2">The sequence shown here is derived from an EMBL/GenBank/DDBJ whole genome shotgun (WGS) entry which is preliminary data.</text>
</comment>
<keyword evidence="1" id="KW-0732">Signal</keyword>
<evidence type="ECO:0000313" key="2">
    <source>
        <dbReference type="EMBL" id="CAJ1394179.1"/>
    </source>
</evidence>
<proteinExistence type="predicted"/>
<name>A0AA36IWP8_9DINO</name>
<evidence type="ECO:0000256" key="1">
    <source>
        <dbReference type="SAM" id="SignalP"/>
    </source>
</evidence>
<feature type="signal peptide" evidence="1">
    <location>
        <begin position="1"/>
        <end position="16"/>
    </location>
</feature>
<sequence>MALLSLLALLPSGAAAWGERVEAKVWRPSAENFVFPELEETGLVDFLAGKDFGVALAGGGMRGLALGQGTLRVLREVGLLEKAKYLSVTSGSVWLGLPLYYQTLDSLDTYLGKTLQPEEMLPEALLAETGTAISRLLYLQEYPKGHGPKERRLSNQSRSFFDCPADEGWCACMVERFQPGSAYSLYPLFIAYIFLHPFELAGHGSTHCHETQLDRLKAKLGSSRTIYTAKDQSQKLPFLLSQSAVLAPYSGLEPKDPLEFFPLEQTPLYMGTVPTSHSSAGMHAVGDVLVEPFAWDSTIRSPWQNQSGQEQSIEVSRALLNVGDLALWAGTATAYIADFQVRPWADKLPRCIIAEGEKVLPHARLWSPSELDADSVPLTHEEAVGDAGVYDDLGHIPLLRRNISKIALFTSGAIHGDLCEMTYVLAAFGQPGCLTPPNPPGASNPKMKAGALTVFEPSEFAPFWAQIEEAFHANESAVIRGRYTVVENKQLGIRGGWKVDMVWTIFLPSKTFRGSLPSKSNEMLPWWFPNDLASEMTSKLEMSAASQFAAWLAHRSVVKEIKEMLAASSLLAETALVI</sequence>
<evidence type="ECO:0008006" key="4">
    <source>
        <dbReference type="Google" id="ProtNLM"/>
    </source>
</evidence>
<reference evidence="2" key="1">
    <citation type="submission" date="2023-08" db="EMBL/GenBank/DDBJ databases">
        <authorList>
            <person name="Chen Y."/>
            <person name="Shah S."/>
            <person name="Dougan E. K."/>
            <person name="Thang M."/>
            <person name="Chan C."/>
        </authorList>
    </citation>
    <scope>NUCLEOTIDE SEQUENCE</scope>
</reference>
<dbReference type="InterPro" id="IPR016035">
    <property type="entry name" value="Acyl_Trfase/lysoPLipase"/>
</dbReference>
<dbReference type="EMBL" id="CAUJNA010002779">
    <property type="protein sequence ID" value="CAJ1394179.1"/>
    <property type="molecule type" value="Genomic_DNA"/>
</dbReference>
<feature type="chain" id="PRO_5041259219" description="PLA2c domain-containing protein" evidence="1">
    <location>
        <begin position="17"/>
        <end position="578"/>
    </location>
</feature>
<organism evidence="2 3">
    <name type="scientific">Effrenium voratum</name>
    <dbReference type="NCBI Taxonomy" id="2562239"/>
    <lineage>
        <taxon>Eukaryota</taxon>
        <taxon>Sar</taxon>
        <taxon>Alveolata</taxon>
        <taxon>Dinophyceae</taxon>
        <taxon>Suessiales</taxon>
        <taxon>Symbiodiniaceae</taxon>
        <taxon>Effrenium</taxon>
    </lineage>
</organism>
<dbReference type="AlphaFoldDB" id="A0AA36IWP8"/>
<dbReference type="Proteomes" id="UP001178507">
    <property type="component" value="Unassembled WGS sequence"/>
</dbReference>
<dbReference type="SUPFAM" id="SSF52151">
    <property type="entry name" value="FabD/lysophospholipase-like"/>
    <property type="match status" value="1"/>
</dbReference>
<dbReference type="Gene3D" id="3.40.1090.10">
    <property type="entry name" value="Cytosolic phospholipase A2 catalytic domain"/>
    <property type="match status" value="1"/>
</dbReference>
<keyword evidence="3" id="KW-1185">Reference proteome</keyword>